<evidence type="ECO:0000313" key="1">
    <source>
        <dbReference type="EMBL" id="KKP01461.1"/>
    </source>
</evidence>
<sequence>MVQPAIEIVVTDIGDHTIDDASTQDGKDWLEAFRAGAETIPGVVRACWGRSYRDSNIAMHFIDYKTRRQHDVHKRDDLGGAVPESLWHIMDREKTDLYVIIPNTSDRSILYAPQTNVVFFWGIDEDSFRAKQDKFFTAIEKSDSCLGYIWGEIQPPVLSDKRGYAALGKGGVMISGWKSREEHDRDVAKPRVVEAYKAVSATVKRTDTWGMQVSLVEENGHFHKWQRLTNTDVTRWDHFKRPIV</sequence>
<dbReference type="EMBL" id="JOKZ01000195">
    <property type="protein sequence ID" value="KKP01461.1"/>
    <property type="molecule type" value="Genomic_DNA"/>
</dbReference>
<comment type="caution">
    <text evidence="1">The sequence shown here is derived from an EMBL/GenBank/DDBJ whole genome shotgun (WGS) entry which is preliminary data.</text>
</comment>
<dbReference type="AlphaFoldDB" id="A0A0F9X8B9"/>
<reference evidence="2" key="1">
    <citation type="journal article" date="2015" name="Genome Announc.">
        <title>Draft whole-genome sequence of the biocontrol agent Trichoderma harzianum T6776.</title>
        <authorList>
            <person name="Baroncelli R."/>
            <person name="Piaggeschi G."/>
            <person name="Fiorini L."/>
            <person name="Bertolini E."/>
            <person name="Zapparata A."/>
            <person name="Pe M.E."/>
            <person name="Sarrocco S."/>
            <person name="Vannacci G."/>
        </authorList>
    </citation>
    <scope>NUCLEOTIDE SEQUENCE [LARGE SCALE GENOMIC DNA]</scope>
    <source>
        <strain evidence="2">T6776</strain>
    </source>
</reference>
<name>A0A0F9X8B9_TRIHA</name>
<evidence type="ECO:0000313" key="2">
    <source>
        <dbReference type="Proteomes" id="UP000034112"/>
    </source>
</evidence>
<accession>A0A0F9X8B9</accession>
<proteinExistence type="predicted"/>
<dbReference type="Proteomes" id="UP000034112">
    <property type="component" value="Unassembled WGS sequence"/>
</dbReference>
<dbReference type="OrthoDB" id="4873887at2759"/>
<protein>
    <submittedName>
        <fullName evidence="1">Uncharacterized protein</fullName>
    </submittedName>
</protein>
<organism evidence="1 2">
    <name type="scientific">Trichoderma harzianum</name>
    <name type="common">Hypocrea lixii</name>
    <dbReference type="NCBI Taxonomy" id="5544"/>
    <lineage>
        <taxon>Eukaryota</taxon>
        <taxon>Fungi</taxon>
        <taxon>Dikarya</taxon>
        <taxon>Ascomycota</taxon>
        <taxon>Pezizomycotina</taxon>
        <taxon>Sordariomycetes</taxon>
        <taxon>Hypocreomycetidae</taxon>
        <taxon>Hypocreales</taxon>
        <taxon>Hypocreaceae</taxon>
        <taxon>Trichoderma</taxon>
    </lineage>
</organism>
<gene>
    <name evidence="1" type="ORF">THAR02_06457</name>
</gene>
<dbReference type="OMA" id="IAMHFID"/>